<dbReference type="RefSeq" id="XP_009841361.1">
    <property type="nucleotide sequence ID" value="XM_009843059.1"/>
</dbReference>
<dbReference type="Pfam" id="PF10453">
    <property type="entry name" value="NUFIP1"/>
    <property type="match status" value="1"/>
</dbReference>
<feature type="compositionally biased region" description="Low complexity" evidence="5">
    <location>
        <begin position="82"/>
        <end position="93"/>
    </location>
</feature>
<name>W4FR42_APHAT</name>
<dbReference type="InterPro" id="IPR013087">
    <property type="entry name" value="Znf_C2H2_type"/>
</dbReference>
<feature type="compositionally biased region" description="Low complexity" evidence="5">
    <location>
        <begin position="34"/>
        <end position="44"/>
    </location>
</feature>
<dbReference type="SMART" id="SM00356">
    <property type="entry name" value="ZnF_C3H1"/>
    <property type="match status" value="2"/>
</dbReference>
<evidence type="ECO:0000256" key="4">
    <source>
        <dbReference type="PROSITE-ProRule" id="PRU00723"/>
    </source>
</evidence>
<reference evidence="8" key="1">
    <citation type="submission" date="2013-12" db="EMBL/GenBank/DDBJ databases">
        <title>The Genome Sequence of Aphanomyces astaci APO3.</title>
        <authorList>
            <consortium name="The Broad Institute Genomics Platform"/>
            <person name="Russ C."/>
            <person name="Tyler B."/>
            <person name="van West P."/>
            <person name="Dieguez-Uribeondo J."/>
            <person name="Young S.K."/>
            <person name="Zeng Q."/>
            <person name="Gargeya S."/>
            <person name="Fitzgerald M."/>
            <person name="Abouelleil A."/>
            <person name="Alvarado L."/>
            <person name="Chapman S.B."/>
            <person name="Gainer-Dewar J."/>
            <person name="Goldberg J."/>
            <person name="Griggs A."/>
            <person name="Gujja S."/>
            <person name="Hansen M."/>
            <person name="Howarth C."/>
            <person name="Imamovic A."/>
            <person name="Ireland A."/>
            <person name="Larimer J."/>
            <person name="McCowan C."/>
            <person name="Murphy C."/>
            <person name="Pearson M."/>
            <person name="Poon T.W."/>
            <person name="Priest M."/>
            <person name="Roberts A."/>
            <person name="Saif S."/>
            <person name="Shea T."/>
            <person name="Sykes S."/>
            <person name="Wortman J."/>
            <person name="Nusbaum C."/>
            <person name="Birren B."/>
        </authorList>
    </citation>
    <scope>NUCLEOTIDE SEQUENCE [LARGE SCALE GENOMIC DNA]</scope>
    <source>
        <strain evidence="8">APO3</strain>
    </source>
</reference>
<protein>
    <recommendedName>
        <fullName evidence="9">C3H1-type domain-containing protein</fullName>
    </recommendedName>
</protein>
<feature type="domain" description="C2H2-type" evidence="7">
    <location>
        <begin position="230"/>
        <end position="252"/>
    </location>
</feature>
<evidence type="ECO:0000256" key="5">
    <source>
        <dbReference type="SAM" id="MobiDB-lite"/>
    </source>
</evidence>
<feature type="compositionally biased region" description="Basic residues" evidence="5">
    <location>
        <begin position="94"/>
        <end position="105"/>
    </location>
</feature>
<dbReference type="SUPFAM" id="SSF90229">
    <property type="entry name" value="CCCH zinc finger"/>
    <property type="match status" value="1"/>
</dbReference>
<evidence type="ECO:0000256" key="3">
    <source>
        <dbReference type="ARBA" id="ARBA00022833"/>
    </source>
</evidence>
<dbReference type="Gene3D" id="4.10.1000.10">
    <property type="entry name" value="Zinc finger, CCCH-type"/>
    <property type="match status" value="1"/>
</dbReference>
<evidence type="ECO:0000256" key="2">
    <source>
        <dbReference type="ARBA" id="ARBA00022771"/>
    </source>
</evidence>
<dbReference type="GO" id="GO:0008270">
    <property type="term" value="F:zinc ion binding"/>
    <property type="evidence" value="ECO:0007669"/>
    <property type="project" value="UniProtKB-KW"/>
</dbReference>
<proteinExistence type="predicted"/>
<dbReference type="OrthoDB" id="273070at2759"/>
<keyword evidence="2 4" id="KW-0863">Zinc-finger</keyword>
<dbReference type="PROSITE" id="PS50103">
    <property type="entry name" value="ZF_C3H1"/>
    <property type="match status" value="1"/>
</dbReference>
<dbReference type="Pfam" id="PF00642">
    <property type="entry name" value="zf-CCCH"/>
    <property type="match status" value="1"/>
</dbReference>
<dbReference type="EMBL" id="KI913179">
    <property type="protein sequence ID" value="ETV69108.1"/>
    <property type="molecule type" value="Genomic_DNA"/>
</dbReference>
<evidence type="ECO:0008006" key="9">
    <source>
        <dbReference type="Google" id="ProtNLM"/>
    </source>
</evidence>
<dbReference type="VEuPathDB" id="FungiDB:H257_15078"/>
<feature type="region of interest" description="Disordered" evidence="5">
    <location>
        <begin position="310"/>
        <end position="395"/>
    </location>
</feature>
<sequence length="521" mass="59222">MNPPLPPNSLGRGGYPPYPKQPPLPHEDHSSATQYPPHAQQQQQHQRHHQQHNQHHPSNHHHAPYYPPPPHHHNHHQPPPYQQHRNPYPNQHQQHNHYPQHHRQPHHDPHVHPPLPGYHDAAPRHQGPPPPGYHPPQPRMASGRPAPPPPSYPMDRPQSSYNAPPPPPYHYPPPTNPGGMYQPPMPSIPPMSYVCRKCNLGGHWIHDCMKKPNQQLKQPPTKSQQSHGDWHCEPCEKHFAMKSQFDAHVLTHEACWAPGCDFSASKRVVTSHHQTAHGQYAGSGLKEIEVEGQKFHVLVGNSPEDITKWREERRKKWPSDANVKRKNDQHQDRVQAGDVTTASPSSKRQKKTPTDNSIPIKVDITHKPPHEPTDAWSGIDSIVDNPTTATSPAKTPAVKKKSSKFCVKFIRNACEDGANCLFNHDIESIPCKQFVAKGTCKRGDECNFAHTGALSTAQDKAKQQYLKLQATQVKEHKSSLLRKLLAKDIDKEHRHILQAFRYLVEHQFFQPTPDDDVEVLE</sequence>
<dbReference type="InterPro" id="IPR019496">
    <property type="entry name" value="NUFIP1_cons_dom"/>
</dbReference>
<dbReference type="GO" id="GO:0005634">
    <property type="term" value="C:nucleus"/>
    <property type="evidence" value="ECO:0007669"/>
    <property type="project" value="TreeGrafter"/>
</dbReference>
<dbReference type="PROSITE" id="PS00028">
    <property type="entry name" value="ZINC_FINGER_C2H2_1"/>
    <property type="match status" value="1"/>
</dbReference>
<gene>
    <name evidence="8" type="ORF">H257_15078</name>
</gene>
<feature type="compositionally biased region" description="Basic and acidic residues" evidence="5">
    <location>
        <begin position="310"/>
        <end position="335"/>
    </location>
</feature>
<dbReference type="PROSITE" id="PS50157">
    <property type="entry name" value="ZINC_FINGER_C2H2_2"/>
    <property type="match status" value="1"/>
</dbReference>
<accession>W4FR42</accession>
<keyword evidence="1 4" id="KW-0479">Metal-binding</keyword>
<feature type="compositionally biased region" description="Pro residues" evidence="5">
    <location>
        <begin position="126"/>
        <end position="138"/>
    </location>
</feature>
<feature type="compositionally biased region" description="Basic and acidic residues" evidence="5">
    <location>
        <begin position="363"/>
        <end position="373"/>
    </location>
</feature>
<keyword evidence="3 4" id="KW-0862">Zinc</keyword>
<feature type="region of interest" description="Disordered" evidence="5">
    <location>
        <begin position="1"/>
        <end position="175"/>
    </location>
</feature>
<feature type="zinc finger region" description="C3H1-type" evidence="4">
    <location>
        <begin position="425"/>
        <end position="453"/>
    </location>
</feature>
<dbReference type="InterPro" id="IPR039136">
    <property type="entry name" value="NUFIP1-like"/>
</dbReference>
<feature type="compositionally biased region" description="Basic residues" evidence="5">
    <location>
        <begin position="45"/>
        <end position="63"/>
    </location>
</feature>
<dbReference type="PANTHER" id="PTHR13309:SF0">
    <property type="entry name" value="FMR1-INTERACTING PROTEIN NUFIP1"/>
    <property type="match status" value="1"/>
</dbReference>
<feature type="compositionally biased region" description="Low complexity" evidence="5">
    <location>
        <begin position="386"/>
        <end position="395"/>
    </location>
</feature>
<evidence type="ECO:0000256" key="1">
    <source>
        <dbReference type="ARBA" id="ARBA00022723"/>
    </source>
</evidence>
<dbReference type="STRING" id="112090.W4FR42"/>
<evidence type="ECO:0000259" key="6">
    <source>
        <dbReference type="PROSITE" id="PS50103"/>
    </source>
</evidence>
<feature type="compositionally biased region" description="Pro residues" evidence="5">
    <location>
        <begin position="163"/>
        <end position="175"/>
    </location>
</feature>
<dbReference type="PANTHER" id="PTHR13309">
    <property type="entry name" value="NUCLEAR FRAGILE X MENTAL RETARDATION PROTEIN INTERACTING PROTEIN 1"/>
    <property type="match status" value="1"/>
</dbReference>
<feature type="domain" description="C3H1-type" evidence="6">
    <location>
        <begin position="425"/>
        <end position="453"/>
    </location>
</feature>
<dbReference type="AlphaFoldDB" id="W4FR42"/>
<dbReference type="InterPro" id="IPR036855">
    <property type="entry name" value="Znf_CCCH_sf"/>
</dbReference>
<evidence type="ECO:0000259" key="7">
    <source>
        <dbReference type="PROSITE" id="PS50157"/>
    </source>
</evidence>
<dbReference type="GO" id="GO:0003723">
    <property type="term" value="F:RNA binding"/>
    <property type="evidence" value="ECO:0007669"/>
    <property type="project" value="InterPro"/>
</dbReference>
<organism evidence="8">
    <name type="scientific">Aphanomyces astaci</name>
    <name type="common">Crayfish plague agent</name>
    <dbReference type="NCBI Taxonomy" id="112090"/>
    <lineage>
        <taxon>Eukaryota</taxon>
        <taxon>Sar</taxon>
        <taxon>Stramenopiles</taxon>
        <taxon>Oomycota</taxon>
        <taxon>Saprolegniomycetes</taxon>
        <taxon>Saprolegniales</taxon>
        <taxon>Verrucalvaceae</taxon>
        <taxon>Aphanomyces</taxon>
    </lineage>
</organism>
<dbReference type="InterPro" id="IPR000571">
    <property type="entry name" value="Znf_CCCH"/>
</dbReference>
<dbReference type="GO" id="GO:0000492">
    <property type="term" value="P:box C/D snoRNP assembly"/>
    <property type="evidence" value="ECO:0007669"/>
    <property type="project" value="TreeGrafter"/>
</dbReference>
<evidence type="ECO:0000313" key="8">
    <source>
        <dbReference type="EMBL" id="ETV69108.1"/>
    </source>
</evidence>
<dbReference type="GeneID" id="20817074"/>